<evidence type="ECO:0000313" key="3">
    <source>
        <dbReference type="EMBL" id="GLI69260.1"/>
    </source>
</evidence>
<dbReference type="SUPFAM" id="SSF49468">
    <property type="entry name" value="VHL"/>
    <property type="match status" value="1"/>
</dbReference>
<dbReference type="EMBL" id="BSDZ01000080">
    <property type="protein sequence ID" value="GLI69260.1"/>
    <property type="molecule type" value="Genomic_DNA"/>
</dbReference>
<name>A0ABQ5SIA0_9CHLO</name>
<dbReference type="Proteomes" id="UP001165090">
    <property type="component" value="Unassembled WGS sequence"/>
</dbReference>
<evidence type="ECO:0000256" key="1">
    <source>
        <dbReference type="SAM" id="MobiDB-lite"/>
    </source>
</evidence>
<evidence type="ECO:0000259" key="2">
    <source>
        <dbReference type="Pfam" id="PF01847"/>
    </source>
</evidence>
<proteinExistence type="predicted"/>
<dbReference type="InterPro" id="IPR024053">
    <property type="entry name" value="VHL_beta_dom"/>
</dbReference>
<dbReference type="Gene3D" id="2.60.40.780">
    <property type="entry name" value="von Hippel-Lindau disease tumour suppressor, beta domain"/>
    <property type="match status" value="1"/>
</dbReference>
<accession>A0ABQ5SIA0</accession>
<keyword evidence="4" id="KW-1185">Reference proteome</keyword>
<dbReference type="Pfam" id="PF01847">
    <property type="entry name" value="VHL"/>
    <property type="match status" value="1"/>
</dbReference>
<gene>
    <name evidence="3" type="ORF">VaNZ11_013842</name>
</gene>
<dbReference type="InterPro" id="IPR024079">
    <property type="entry name" value="MetalloPept_cat_dom_sf"/>
</dbReference>
<sequence length="485" mass="52279">MSTRSTHEDGKTQACVLRIINRSNRRVKALWVGFNAEETCYMELEPGHGRPQQTYNTHVWRIRFADTDVLVGEYAGTSAVLQVQQNGTLNISSWSGVAPSPRPEWGTYCKRGEARGIEVWSYDCVDPRAVRVAEHIINCMLETSPPGIVRRLVAGGACVAIIGRDQCTTDIPAHTFLRWAEGGRDTDTTTRGLGGTAENPTTSCGEENLLMEDDRFYPSENILVHEFGHAVMNIGLTADDRAFIKQLYNHAYISEMYNKDSYIMENEEEYWAEGTQAWFDASIRTDVNSGVNTREKLRQRDHGLAIMMMRAYGDGPWRYPCDSPGAFRMRAPQTRHDDDAAAADSATSRPDSLENMATAVAVAANCTTGTIALSVPSVEETMERVRLAASWSGSGGRGPGWLGAIPGVCCLPGSRRGGAGTATAPGGVVAALVARSSSCGELVGFGAGQGPVLSGVLDGGCGTALWSALGGVLRSFTPHATVKMS</sequence>
<dbReference type="InterPro" id="IPR036208">
    <property type="entry name" value="VHL_sf"/>
</dbReference>
<feature type="domain" description="von Hippel-Lindau disease tumour suppressor beta" evidence="2">
    <location>
        <begin position="17"/>
        <end position="68"/>
    </location>
</feature>
<organism evidence="3 4">
    <name type="scientific">Volvox africanus</name>
    <dbReference type="NCBI Taxonomy" id="51714"/>
    <lineage>
        <taxon>Eukaryota</taxon>
        <taxon>Viridiplantae</taxon>
        <taxon>Chlorophyta</taxon>
        <taxon>core chlorophytes</taxon>
        <taxon>Chlorophyceae</taxon>
        <taxon>CS clade</taxon>
        <taxon>Chlamydomonadales</taxon>
        <taxon>Volvocaceae</taxon>
        <taxon>Volvox</taxon>
    </lineage>
</organism>
<protein>
    <recommendedName>
        <fullName evidence="2">von Hippel-Lindau disease tumour suppressor beta domain-containing protein</fullName>
    </recommendedName>
</protein>
<feature type="region of interest" description="Disordered" evidence="1">
    <location>
        <begin position="332"/>
        <end position="351"/>
    </location>
</feature>
<dbReference type="Gene3D" id="3.40.390.10">
    <property type="entry name" value="Collagenase (Catalytic Domain)"/>
    <property type="match status" value="1"/>
</dbReference>
<evidence type="ECO:0000313" key="4">
    <source>
        <dbReference type="Proteomes" id="UP001165090"/>
    </source>
</evidence>
<comment type="caution">
    <text evidence="3">The sequence shown here is derived from an EMBL/GenBank/DDBJ whole genome shotgun (WGS) entry which is preliminary data.</text>
</comment>
<reference evidence="3 4" key="1">
    <citation type="journal article" date="2023" name="IScience">
        <title>Expanded male sex-determining region conserved during the evolution of homothallism in the green alga Volvox.</title>
        <authorList>
            <person name="Yamamoto K."/>
            <person name="Matsuzaki R."/>
            <person name="Mahakham W."/>
            <person name="Heman W."/>
            <person name="Sekimoto H."/>
            <person name="Kawachi M."/>
            <person name="Minakuchi Y."/>
            <person name="Toyoda A."/>
            <person name="Nozaki H."/>
        </authorList>
    </citation>
    <scope>NUCLEOTIDE SEQUENCE [LARGE SCALE GENOMIC DNA]</scope>
    <source>
        <strain evidence="3 4">NIES-4468</strain>
    </source>
</reference>
<dbReference type="InterPro" id="IPR037140">
    <property type="entry name" value="VHL_beta_dom_sf"/>
</dbReference>
<dbReference type="SUPFAM" id="SSF55486">
    <property type="entry name" value="Metalloproteases ('zincins'), catalytic domain"/>
    <property type="match status" value="1"/>
</dbReference>